<dbReference type="InterPro" id="IPR047629">
    <property type="entry name" value="IS1182_transpos"/>
</dbReference>
<evidence type="ECO:0000313" key="6">
    <source>
        <dbReference type="EMBL" id="APG95341.1"/>
    </source>
</evidence>
<geneLocation type="plasmid" evidence="5 7">
    <name>C</name>
</geneLocation>
<dbReference type="Proteomes" id="UP000182306">
    <property type="component" value="Chromosome"/>
</dbReference>
<organism evidence="4 7">
    <name type="scientific">Sinorhizobium americanum</name>
    <dbReference type="NCBI Taxonomy" id="194963"/>
    <lineage>
        <taxon>Bacteria</taxon>
        <taxon>Pseudomonadati</taxon>
        <taxon>Pseudomonadota</taxon>
        <taxon>Alphaproteobacteria</taxon>
        <taxon>Hyphomicrobiales</taxon>
        <taxon>Rhizobiaceae</taxon>
        <taxon>Sinorhizobium/Ensifer group</taxon>
        <taxon>Sinorhizobium</taxon>
    </lineage>
</organism>
<dbReference type="GO" id="GO:0003677">
    <property type="term" value="F:DNA binding"/>
    <property type="evidence" value="ECO:0007669"/>
    <property type="project" value="InterPro"/>
</dbReference>
<proteinExistence type="predicted"/>
<dbReference type="EMBL" id="CP013110">
    <property type="protein sequence ID" value="APG95341.1"/>
    <property type="molecule type" value="Genomic_DNA"/>
</dbReference>
<dbReference type="OrthoDB" id="9774608at2"/>
<dbReference type="KEGG" id="same:SAMCFNEI73_pC1637"/>
<keyword evidence="5" id="KW-0614">Plasmid</keyword>
<dbReference type="GO" id="GO:0004803">
    <property type="term" value="F:transposase activity"/>
    <property type="evidence" value="ECO:0007669"/>
    <property type="project" value="InterPro"/>
</dbReference>
<name>A0A1L3LKP6_9HYPH</name>
<dbReference type="AlphaFoldDB" id="A0A1L3LKP6"/>
<evidence type="ECO:0000313" key="7">
    <source>
        <dbReference type="Proteomes" id="UP000182306"/>
    </source>
</evidence>
<dbReference type="EMBL" id="CP013110">
    <property type="protein sequence ID" value="APG94043.1"/>
    <property type="molecule type" value="Genomic_DNA"/>
</dbReference>
<keyword evidence="7" id="KW-1185">Reference proteome</keyword>
<dbReference type="KEGG" id="same:SAMCFNEI73_pC0321"/>
<sequence length="479" mass="54050">MKRFIEGEDRRQTTLLPDTLEDYVTQDNPVRVIDVFIDELDLEVLGFAGTVPEATGRPSYHPATLLKIYLYGYLNRIQSSRRLERESQRNIELMWLTGRLMPDFKTIADFRRDNGAAIRAACAQFVVLCRQLNLFTRAVVAIDGSKFKAVNNRDKNFTVAKVVKRIEQVEASIARYLTDLDRADREDGDIAGAKTVRLKEKIEGLRRQMQSLREIGKQVEAAPDKQVSLTDPDARSMATSGKGTGIVGYNVQIAVDAEHHLIVAHEVTNLGSDRAQLSAMAEKARDATGCEEVTVLADRGYYNGDEVLACEGTGILPIIPKTRTSGNAKRGLFTVADFIYDAETDRYTCPAGEHLTRGKVRSDRRDNIDQYRNLTACLTCALKSRCTPDKIKRLKRWQHESVLDKMQARLDRMLEAMTIRRQTVEHPFGTLKAWMGSTHFLTRTLDQVKTEMSLQVLAYNMKRMINIFGVKPLMEAIAA</sequence>
<dbReference type="KEGG" id="same:SAMCFNEI73_Ch1315"/>
<gene>
    <name evidence="4" type="ORF">SAMCFNEI73_Ch1315</name>
    <name evidence="5" type="ORF">SAMCFNEI73_pC0321</name>
    <name evidence="6" type="ORF">SAMCFNEI73_pC1637</name>
</gene>
<dbReference type="InterPro" id="IPR002559">
    <property type="entry name" value="Transposase_11"/>
</dbReference>
<evidence type="ECO:0000259" key="3">
    <source>
        <dbReference type="Pfam" id="PF05598"/>
    </source>
</evidence>
<feature type="domain" description="Transposase IS4-like" evidence="2">
    <location>
        <begin position="239"/>
        <end position="461"/>
    </location>
</feature>
<reference evidence="4 7" key="1">
    <citation type="submission" date="2015-10" db="EMBL/GenBank/DDBJ databases">
        <title>Genomic differences between typical nodule nitrogen-fixing rhizobial strains and those coming from bean seeds.</title>
        <authorList>
            <person name="Peralta H."/>
            <person name="Aguilar-Vera A."/>
            <person name="Diaz R."/>
            <person name="Mora Y."/>
            <person name="Martinez-Batallar G."/>
            <person name="Salazar E."/>
            <person name="Vargas-Lagunas C."/>
            <person name="Encarnacion S."/>
            <person name="Girard L."/>
            <person name="Mora J."/>
        </authorList>
    </citation>
    <scope>NUCLEOTIDE SEQUENCE [LARGE SCALE GENOMIC DNA]</scope>
    <source>
        <strain evidence="4 7">CFNEI 73</strain>
        <plasmid evidence="5 7">C</plasmid>
    </source>
</reference>
<dbReference type="Pfam" id="PF05598">
    <property type="entry name" value="DUF772"/>
    <property type="match status" value="1"/>
</dbReference>
<dbReference type="NCBIfam" id="NF033551">
    <property type="entry name" value="transpos_IS1182"/>
    <property type="match status" value="1"/>
</dbReference>
<dbReference type="Pfam" id="PF01609">
    <property type="entry name" value="DDE_Tnp_1"/>
    <property type="match status" value="1"/>
</dbReference>
<accession>A0A1L3LKP6</accession>
<dbReference type="InterPro" id="IPR008490">
    <property type="entry name" value="Transposase_InsH_N"/>
</dbReference>
<evidence type="ECO:0000256" key="1">
    <source>
        <dbReference type="SAM" id="Coils"/>
    </source>
</evidence>
<feature type="coiled-coil region" evidence="1">
    <location>
        <begin position="166"/>
        <end position="222"/>
    </location>
</feature>
<protein>
    <submittedName>
        <fullName evidence="4">Transposase IS4 family protein</fullName>
    </submittedName>
</protein>
<evidence type="ECO:0000259" key="2">
    <source>
        <dbReference type="Pfam" id="PF01609"/>
    </source>
</evidence>
<dbReference type="PANTHER" id="PTHR33408">
    <property type="entry name" value="TRANSPOSASE"/>
    <property type="match status" value="1"/>
</dbReference>
<dbReference type="Proteomes" id="UP000182306">
    <property type="component" value="Plasmid C"/>
</dbReference>
<evidence type="ECO:0000313" key="5">
    <source>
        <dbReference type="EMBL" id="APG94043.1"/>
    </source>
</evidence>
<dbReference type="RefSeq" id="WP_072642803.1">
    <property type="nucleotide sequence ID" value="NZ_CP013107.1"/>
</dbReference>
<dbReference type="GO" id="GO:0006313">
    <property type="term" value="P:DNA transposition"/>
    <property type="evidence" value="ECO:0007669"/>
    <property type="project" value="InterPro"/>
</dbReference>
<feature type="domain" description="Transposase InsH N-terminal" evidence="3">
    <location>
        <begin position="19"/>
        <end position="112"/>
    </location>
</feature>
<evidence type="ECO:0000313" key="4">
    <source>
        <dbReference type="EMBL" id="APG90626.1"/>
    </source>
</evidence>
<dbReference type="PANTHER" id="PTHR33408:SF2">
    <property type="entry name" value="TRANSPOSASE DDE DOMAIN-CONTAINING PROTEIN"/>
    <property type="match status" value="1"/>
</dbReference>
<keyword evidence="1" id="KW-0175">Coiled coil</keyword>
<dbReference type="EMBL" id="CP013107">
    <property type="protein sequence ID" value="APG90626.1"/>
    <property type="molecule type" value="Genomic_DNA"/>
</dbReference>